<protein>
    <submittedName>
        <fullName evidence="2">Uncharacterized protein</fullName>
    </submittedName>
</protein>
<reference evidence="2" key="1">
    <citation type="submission" date="2022-11" db="UniProtKB">
        <authorList>
            <consortium name="WormBaseParasite"/>
        </authorList>
    </citation>
    <scope>IDENTIFICATION</scope>
</reference>
<organism evidence="1 2">
    <name type="scientific">Acrobeloides nanus</name>
    <dbReference type="NCBI Taxonomy" id="290746"/>
    <lineage>
        <taxon>Eukaryota</taxon>
        <taxon>Metazoa</taxon>
        <taxon>Ecdysozoa</taxon>
        <taxon>Nematoda</taxon>
        <taxon>Chromadorea</taxon>
        <taxon>Rhabditida</taxon>
        <taxon>Tylenchina</taxon>
        <taxon>Cephalobomorpha</taxon>
        <taxon>Cephaloboidea</taxon>
        <taxon>Cephalobidae</taxon>
        <taxon>Acrobeloides</taxon>
    </lineage>
</organism>
<name>A0A914EED6_9BILA</name>
<evidence type="ECO:0000313" key="1">
    <source>
        <dbReference type="Proteomes" id="UP000887540"/>
    </source>
</evidence>
<keyword evidence="1" id="KW-1185">Reference proteome</keyword>
<proteinExistence type="predicted"/>
<dbReference type="Proteomes" id="UP000887540">
    <property type="component" value="Unplaced"/>
</dbReference>
<dbReference type="WBParaSite" id="ACRNAN_scaffold7247.g17437.t1">
    <property type="protein sequence ID" value="ACRNAN_scaffold7247.g17437.t1"/>
    <property type="gene ID" value="ACRNAN_scaffold7247.g17437"/>
</dbReference>
<accession>A0A914EED6</accession>
<dbReference type="AlphaFoldDB" id="A0A914EED6"/>
<evidence type="ECO:0000313" key="2">
    <source>
        <dbReference type="WBParaSite" id="ACRNAN_scaffold7247.g17437.t1"/>
    </source>
</evidence>
<sequence length="85" mass="9623">MNNPFGELREMNLQDLYTKLQLRYNEFDEWLTTMGLLHGTQFATTAVIPWLLMEEIVAGSTTNPLCGSIIIEIVSVFRASVISTK</sequence>